<dbReference type="InterPro" id="IPR036282">
    <property type="entry name" value="Glutathione-S-Trfase_C_sf"/>
</dbReference>
<proteinExistence type="predicted"/>
<dbReference type="InterPro" id="IPR050983">
    <property type="entry name" value="GST_Omega/HSP26"/>
</dbReference>
<dbReference type="GO" id="GO:0005737">
    <property type="term" value="C:cytoplasm"/>
    <property type="evidence" value="ECO:0007669"/>
    <property type="project" value="TreeGrafter"/>
</dbReference>
<dbReference type="InterPro" id="IPR004045">
    <property type="entry name" value="Glutathione_S-Trfase_N"/>
</dbReference>
<dbReference type="Gene3D" id="1.20.1050.10">
    <property type="match status" value="1"/>
</dbReference>
<dbReference type="AlphaFoldDB" id="A0A942DYK6"/>
<dbReference type="SUPFAM" id="SSF52833">
    <property type="entry name" value="Thioredoxin-like"/>
    <property type="match status" value="1"/>
</dbReference>
<evidence type="ECO:0000259" key="1">
    <source>
        <dbReference type="PROSITE" id="PS50404"/>
    </source>
</evidence>
<evidence type="ECO:0000313" key="2">
    <source>
        <dbReference type="EMBL" id="MBS3650604.1"/>
    </source>
</evidence>
<dbReference type="Gene3D" id="3.40.30.10">
    <property type="entry name" value="Glutaredoxin"/>
    <property type="match status" value="1"/>
</dbReference>
<evidence type="ECO:0000313" key="3">
    <source>
        <dbReference type="Proteomes" id="UP000680348"/>
    </source>
</evidence>
<sequence>MPKVLYASTSPYSSKVLMAAAVAGIDLEPVTVETGPQPEELTSVNPLGQVPSMVLDNGNAVFDSRAITQCLNRMSKGALFPRTAGKRLEAELLEALADGICDCLLAHVYERRMRPPEKVHQPWLDLQWSKALRSLDRLNAQPPRLGKRAHAGHIALRACLGYLDLRFPGQWERGRHRLRRWAARFDQRYPGLKQYLPG</sequence>
<dbReference type="RefSeq" id="WP_188256164.1">
    <property type="nucleotide sequence ID" value="NZ_JABVCF010000010.1"/>
</dbReference>
<organism evidence="2 3">
    <name type="scientific">Pseudaminobacter soli</name>
    <name type="common">ex Zhang et al. 2022</name>
    <dbReference type="NCBI Taxonomy" id="2831468"/>
    <lineage>
        <taxon>Bacteria</taxon>
        <taxon>Pseudomonadati</taxon>
        <taxon>Pseudomonadota</taxon>
        <taxon>Alphaproteobacteria</taxon>
        <taxon>Hyphomicrobiales</taxon>
        <taxon>Phyllobacteriaceae</taxon>
        <taxon>Pseudaminobacter</taxon>
    </lineage>
</organism>
<dbReference type="PROSITE" id="PS50404">
    <property type="entry name" value="GST_NTER"/>
    <property type="match status" value="1"/>
</dbReference>
<reference evidence="2" key="1">
    <citation type="submission" date="2021-04" db="EMBL/GenBank/DDBJ databases">
        <title>Pseudaminobacter soli sp. nov., isolated from paddy soil contaminated by heavy metals.</title>
        <authorList>
            <person name="Zhang K."/>
        </authorList>
    </citation>
    <scope>NUCLEOTIDE SEQUENCE</scope>
    <source>
        <strain evidence="2">19-2017</strain>
    </source>
</reference>
<dbReference type="CDD" id="cd03205">
    <property type="entry name" value="GST_C_6"/>
    <property type="match status" value="1"/>
</dbReference>
<feature type="domain" description="GST N-terminal" evidence="1">
    <location>
        <begin position="1"/>
        <end position="79"/>
    </location>
</feature>
<protein>
    <submittedName>
        <fullName evidence="2">Glutathione S-transferase family protein</fullName>
    </submittedName>
</protein>
<keyword evidence="3" id="KW-1185">Reference proteome</keyword>
<dbReference type="Pfam" id="PF13409">
    <property type="entry name" value="GST_N_2"/>
    <property type="match status" value="1"/>
</dbReference>
<dbReference type="PANTHER" id="PTHR43968:SF6">
    <property type="entry name" value="GLUTATHIONE S-TRANSFERASE OMEGA"/>
    <property type="match status" value="1"/>
</dbReference>
<comment type="caution">
    <text evidence="2">The sequence shown here is derived from an EMBL/GenBank/DDBJ whole genome shotgun (WGS) entry which is preliminary data.</text>
</comment>
<gene>
    <name evidence="2" type="ORF">KEU06_18490</name>
</gene>
<dbReference type="SUPFAM" id="SSF47616">
    <property type="entry name" value="GST C-terminal domain-like"/>
    <property type="match status" value="1"/>
</dbReference>
<dbReference type="Proteomes" id="UP000680348">
    <property type="component" value="Unassembled WGS sequence"/>
</dbReference>
<name>A0A942DYK6_9HYPH</name>
<dbReference type="PANTHER" id="PTHR43968">
    <property type="match status" value="1"/>
</dbReference>
<dbReference type="EMBL" id="JAGWCR010000010">
    <property type="protein sequence ID" value="MBS3650604.1"/>
    <property type="molecule type" value="Genomic_DNA"/>
</dbReference>
<dbReference type="InterPro" id="IPR036249">
    <property type="entry name" value="Thioredoxin-like_sf"/>
</dbReference>
<accession>A0A942DYK6</accession>